<accession>A0ABW2GQB3</accession>
<dbReference type="Proteomes" id="UP001596392">
    <property type="component" value="Unassembled WGS sequence"/>
</dbReference>
<sequence length="948" mass="105020">MALDETQVFKFLALRAPERPLGGTPPDRFIRDPRSLSGEGRSRLTELAQRLAVEPEAVQAWRQLDLSAVDEVAAARPRLLDAYRAASGDPGDGLAAARAAGVPQPALDRDERLLREVWDAVHTAYMTGSGAGPRLDAPVQALRVLHFVASLADEPQPTPARAVALLEATPLVPAVLRDAVAEHRTTASARADVDESPIRSEAITRLIHDRAAAQRLLDRVQRARPAAARFEQGPAGQRVAVALDTMPRPLADLTDDAEVALRDRLGLTAQASVPEAVLALREHMSGLDTRAWELRTDSRFTTALAAHDGVDDIRRRLPAGKPDPGTAMDENVLGRIHPLGIGDLKVVKQRLLRYEAGEVAHIESVLRGEAKERRFRTLHRTENTFFTAEEETRDTERDTQSTERFEVKREAEQTVKEDMSVKAGLSVTGTFGPVVTTATGEFAYSTAKQESTRSSANYAREIVDRSVSKVQTKVRTERTVKTVDEVEEINDHRLDNVGGAEHISGVYRWVDKRYRAQVYNYGRRLMFEFVVPEPAAFYRAARTAAAIAPRHAAPPEPFVNLYGVPLTPRDITEDNYATIAATWGAKVSPPPPEYTYAHLALAKDSVEIAKAIGVADEKFVIPEGYELRYYSLAVSFVGKNNPGFVVHVGRDRYELHNSNANNATEQAYLYGDVLGLPDQVTSFVGSVPVSVTGYDVLGYAANFNGYCRRLTTTLDKWRLATYAVIYDAYQVLQAAYDQKVAQAEAAAGIVISGQNPALNKQVQQTELKKLCLTLLTGEHFGRYHAVTDPPDKPAQHPEVRIDEALRNGPIIQFLEQAFEWEQMTYLYYPYFWGDKRRWVEVLHQSDTDPVFAQFLTAGAARVLVPVPMAYADAVLFMLNWPEPDLAKRVWRGGEPVPYDDLMYTSIVDEIKGQTDDLAGATPEGDPWDYTVPTTLVWLQPGPELPVFE</sequence>
<reference evidence="2" key="1">
    <citation type="journal article" date="2019" name="Int. J. Syst. Evol. Microbiol.">
        <title>The Global Catalogue of Microorganisms (GCM) 10K type strain sequencing project: providing services to taxonomists for standard genome sequencing and annotation.</title>
        <authorList>
            <consortium name="The Broad Institute Genomics Platform"/>
            <consortium name="The Broad Institute Genome Sequencing Center for Infectious Disease"/>
            <person name="Wu L."/>
            <person name="Ma J."/>
        </authorList>
    </citation>
    <scope>NUCLEOTIDE SEQUENCE [LARGE SCALE GENOMIC DNA]</scope>
    <source>
        <strain evidence="2">CGMCC 1.9106</strain>
    </source>
</reference>
<evidence type="ECO:0000313" key="1">
    <source>
        <dbReference type="EMBL" id="MFC7241751.1"/>
    </source>
</evidence>
<keyword evidence="2" id="KW-1185">Reference proteome</keyword>
<dbReference type="EMBL" id="JBHTAC010000003">
    <property type="protein sequence ID" value="MFC7241751.1"/>
    <property type="molecule type" value="Genomic_DNA"/>
</dbReference>
<organism evidence="1 2">
    <name type="scientific">Catellatospora aurea</name>
    <dbReference type="NCBI Taxonomy" id="1337874"/>
    <lineage>
        <taxon>Bacteria</taxon>
        <taxon>Bacillati</taxon>
        <taxon>Actinomycetota</taxon>
        <taxon>Actinomycetes</taxon>
        <taxon>Micromonosporales</taxon>
        <taxon>Micromonosporaceae</taxon>
        <taxon>Catellatospora</taxon>
    </lineage>
</organism>
<proteinExistence type="predicted"/>
<comment type="caution">
    <text evidence="1">The sequence shown here is derived from an EMBL/GenBank/DDBJ whole genome shotgun (WGS) entry which is preliminary data.</text>
</comment>
<name>A0ABW2GQB3_9ACTN</name>
<gene>
    <name evidence="1" type="ORF">ACFQO7_04570</name>
</gene>
<protein>
    <submittedName>
        <fullName evidence="1">Uncharacterized protein</fullName>
    </submittedName>
</protein>
<dbReference type="RefSeq" id="WP_376805196.1">
    <property type="nucleotide sequence ID" value="NZ_JBHTAC010000003.1"/>
</dbReference>
<evidence type="ECO:0000313" key="2">
    <source>
        <dbReference type="Proteomes" id="UP001596392"/>
    </source>
</evidence>